<accession>A0AA39GQS1</accession>
<sequence>MSKLLTLYEAMYCPPDTYDGPEVDQFYRPWGFTIYRTSYEPAEESDMQWKALIAKIKEQAAAEIDLYARPDVNHIVPRLKELFFIDEQSDPDLLSGKSIPELRVLHLDKARAESAAHSREEYFNQPATWPGPDLFLLADADVLEGVTKDPYFWIKCVYALHDELEKSRPRNSRYRPPSPDGWFRMTTNSIVDLCCDLYDCDWRNLPPEVSIVGGVVLYNGELTGADPANGTSSGK</sequence>
<name>A0AA39GQS1_SARSR</name>
<evidence type="ECO:0000313" key="2">
    <source>
        <dbReference type="Proteomes" id="UP001175261"/>
    </source>
</evidence>
<protein>
    <submittedName>
        <fullName evidence="1">Uncharacterized protein</fullName>
    </submittedName>
</protein>
<keyword evidence="2" id="KW-1185">Reference proteome</keyword>
<dbReference type="EMBL" id="JAPDFR010000001">
    <property type="protein sequence ID" value="KAK0391838.1"/>
    <property type="molecule type" value="Genomic_DNA"/>
</dbReference>
<organism evidence="1 2">
    <name type="scientific">Sarocladium strictum</name>
    <name type="common">Black bundle disease fungus</name>
    <name type="synonym">Acremonium strictum</name>
    <dbReference type="NCBI Taxonomy" id="5046"/>
    <lineage>
        <taxon>Eukaryota</taxon>
        <taxon>Fungi</taxon>
        <taxon>Dikarya</taxon>
        <taxon>Ascomycota</taxon>
        <taxon>Pezizomycotina</taxon>
        <taxon>Sordariomycetes</taxon>
        <taxon>Hypocreomycetidae</taxon>
        <taxon>Hypocreales</taxon>
        <taxon>Sarocladiaceae</taxon>
        <taxon>Sarocladium</taxon>
    </lineage>
</organism>
<evidence type="ECO:0000313" key="1">
    <source>
        <dbReference type="EMBL" id="KAK0391838.1"/>
    </source>
</evidence>
<dbReference type="Proteomes" id="UP001175261">
    <property type="component" value="Unassembled WGS sequence"/>
</dbReference>
<gene>
    <name evidence="1" type="ORF">NLU13_1337</name>
</gene>
<proteinExistence type="predicted"/>
<reference evidence="1" key="1">
    <citation type="submission" date="2022-10" db="EMBL/GenBank/DDBJ databases">
        <title>Determination and structural analysis of whole genome sequence of Sarocladium strictum F4-1.</title>
        <authorList>
            <person name="Hu L."/>
            <person name="Jiang Y."/>
        </authorList>
    </citation>
    <scope>NUCLEOTIDE SEQUENCE</scope>
    <source>
        <strain evidence="1">F4-1</strain>
    </source>
</reference>
<dbReference type="AlphaFoldDB" id="A0AA39GQS1"/>
<comment type="caution">
    <text evidence="1">The sequence shown here is derived from an EMBL/GenBank/DDBJ whole genome shotgun (WGS) entry which is preliminary data.</text>
</comment>